<keyword evidence="3" id="KW-1185">Reference proteome</keyword>
<comment type="caution">
    <text evidence="2">The sequence shown here is derived from an EMBL/GenBank/DDBJ whole genome shotgun (WGS) entry which is preliminary data.</text>
</comment>
<feature type="region of interest" description="Disordered" evidence="1">
    <location>
        <begin position="1"/>
        <end position="115"/>
    </location>
</feature>
<feature type="compositionally biased region" description="Basic and acidic residues" evidence="1">
    <location>
        <begin position="18"/>
        <end position="30"/>
    </location>
</feature>
<protein>
    <submittedName>
        <fullName evidence="2">Uncharacterized protein</fullName>
    </submittedName>
</protein>
<accession>A0A2A2M5F7</accession>
<evidence type="ECO:0000313" key="3">
    <source>
        <dbReference type="Proteomes" id="UP000218231"/>
    </source>
</evidence>
<name>A0A2A2M5F7_9BILA</name>
<dbReference type="Proteomes" id="UP000218231">
    <property type="component" value="Unassembled WGS sequence"/>
</dbReference>
<reference evidence="2 3" key="1">
    <citation type="journal article" date="2017" name="Curr. Biol.">
        <title>Genome architecture and evolution of a unichromosomal asexual nematode.</title>
        <authorList>
            <person name="Fradin H."/>
            <person name="Zegar C."/>
            <person name="Gutwein M."/>
            <person name="Lucas J."/>
            <person name="Kovtun M."/>
            <person name="Corcoran D."/>
            <person name="Baugh L.R."/>
            <person name="Kiontke K."/>
            <person name="Gunsalus K."/>
            <person name="Fitch D.H."/>
            <person name="Piano F."/>
        </authorList>
    </citation>
    <scope>NUCLEOTIDE SEQUENCE [LARGE SCALE GENOMIC DNA]</scope>
    <source>
        <strain evidence="2">PF1309</strain>
    </source>
</reference>
<gene>
    <name evidence="2" type="ORF">WR25_09465</name>
</gene>
<dbReference type="EMBL" id="LIAE01005089">
    <property type="protein sequence ID" value="PAV93545.1"/>
    <property type="molecule type" value="Genomic_DNA"/>
</dbReference>
<feature type="compositionally biased region" description="Basic and acidic residues" evidence="1">
    <location>
        <begin position="102"/>
        <end position="115"/>
    </location>
</feature>
<evidence type="ECO:0000256" key="1">
    <source>
        <dbReference type="SAM" id="MobiDB-lite"/>
    </source>
</evidence>
<organism evidence="2 3">
    <name type="scientific">Diploscapter pachys</name>
    <dbReference type="NCBI Taxonomy" id="2018661"/>
    <lineage>
        <taxon>Eukaryota</taxon>
        <taxon>Metazoa</taxon>
        <taxon>Ecdysozoa</taxon>
        <taxon>Nematoda</taxon>
        <taxon>Chromadorea</taxon>
        <taxon>Rhabditida</taxon>
        <taxon>Rhabditina</taxon>
        <taxon>Rhabditomorpha</taxon>
        <taxon>Rhabditoidea</taxon>
        <taxon>Rhabditidae</taxon>
        <taxon>Diploscapter</taxon>
    </lineage>
</organism>
<feature type="compositionally biased region" description="Low complexity" evidence="1">
    <location>
        <begin position="90"/>
        <end position="101"/>
    </location>
</feature>
<sequence>MIGAGAFRRLHPWSNGKMENRQPDEKKDEFAVTGKHHVTGEIAEDRRRQQVRPSQQAIAKQSPAMTGDTAQRDTPEQPGGKEATEEQARIQRAAGAGAGDQHAADCGKPENRAGR</sequence>
<proteinExistence type="predicted"/>
<dbReference type="AlphaFoldDB" id="A0A2A2M5F7"/>
<evidence type="ECO:0000313" key="2">
    <source>
        <dbReference type="EMBL" id="PAV93545.1"/>
    </source>
</evidence>